<dbReference type="Gene3D" id="3.30.160.60">
    <property type="entry name" value="Classic Zinc Finger"/>
    <property type="match status" value="2"/>
</dbReference>
<keyword evidence="1" id="KW-0479">Metal-binding</keyword>
<dbReference type="SUPFAM" id="SSF57667">
    <property type="entry name" value="beta-beta-alpha zinc fingers"/>
    <property type="match status" value="1"/>
</dbReference>
<protein>
    <submittedName>
        <fullName evidence="7">Zinc finger protein 236</fullName>
    </submittedName>
</protein>
<dbReference type="PANTHER" id="PTHR24408:SF58">
    <property type="entry name" value="TRANSCRIPTION FACTOR (TFIIIA), PUTATIVE (AFU_ORTHOLOGUE AFUA_1G05150)-RELATED"/>
    <property type="match status" value="1"/>
</dbReference>
<keyword evidence="3 5" id="KW-0863">Zinc-finger</keyword>
<dbReference type="InterPro" id="IPR013087">
    <property type="entry name" value="Znf_C2H2_type"/>
</dbReference>
<gene>
    <name evidence="7" type="primary">ZNF236_4</name>
</gene>
<evidence type="ECO:0000256" key="2">
    <source>
        <dbReference type="ARBA" id="ARBA00022737"/>
    </source>
</evidence>
<feature type="domain" description="C2H2-type" evidence="6">
    <location>
        <begin position="2"/>
        <end position="29"/>
    </location>
</feature>
<dbReference type="SMART" id="SM00355">
    <property type="entry name" value="ZnF_C2H2"/>
    <property type="match status" value="3"/>
</dbReference>
<dbReference type="Pfam" id="PF00096">
    <property type="entry name" value="zf-C2H2"/>
    <property type="match status" value="2"/>
</dbReference>
<organism evidence="7">
    <name type="scientific">Melanaphis sacchari</name>
    <dbReference type="NCBI Taxonomy" id="742174"/>
    <lineage>
        <taxon>Eukaryota</taxon>
        <taxon>Metazoa</taxon>
        <taxon>Ecdysozoa</taxon>
        <taxon>Arthropoda</taxon>
        <taxon>Hexapoda</taxon>
        <taxon>Insecta</taxon>
        <taxon>Pterygota</taxon>
        <taxon>Neoptera</taxon>
        <taxon>Paraneoptera</taxon>
        <taxon>Hemiptera</taxon>
        <taxon>Sternorrhyncha</taxon>
        <taxon>Aphidomorpha</taxon>
        <taxon>Aphidoidea</taxon>
        <taxon>Aphididae</taxon>
        <taxon>Aphidini</taxon>
        <taxon>Melanaphis</taxon>
    </lineage>
</organism>
<evidence type="ECO:0000256" key="4">
    <source>
        <dbReference type="ARBA" id="ARBA00022833"/>
    </source>
</evidence>
<dbReference type="PROSITE" id="PS50157">
    <property type="entry name" value="ZINC_FINGER_C2H2_2"/>
    <property type="match status" value="2"/>
</dbReference>
<evidence type="ECO:0000259" key="6">
    <source>
        <dbReference type="PROSITE" id="PS50157"/>
    </source>
</evidence>
<dbReference type="FunFam" id="3.30.160.60:FF:000446">
    <property type="entry name" value="Zinc finger protein"/>
    <property type="match status" value="1"/>
</dbReference>
<dbReference type="GO" id="GO:0043565">
    <property type="term" value="F:sequence-specific DNA binding"/>
    <property type="evidence" value="ECO:0007669"/>
    <property type="project" value="TreeGrafter"/>
</dbReference>
<keyword evidence="4" id="KW-0862">Zinc</keyword>
<dbReference type="PROSITE" id="PS00028">
    <property type="entry name" value="ZINC_FINGER_C2H2_1"/>
    <property type="match status" value="2"/>
</dbReference>
<sequence length="588" mass="68589">MFKCEQCSSTFTRKGNLRVHEKKHNGIRFACTICPSTFGYKTNLKKHIKNIHGMINVPKPISAPRDVVDFCSDDDEICMKAMDDFEKNHDLTDNITSFEGLNKIDTFHPSETKSLHSLTDVENINSINLDNLSKNIETIEQNVTIFDDVIKMSNINDKKEFKVVKPVSLIDHNENSEEICFKDISVTVDVTNTIENVEKNEVMQIKHDHSDMSSQNKNEEILCNVCQTFFDVCFYNQHIQTTEHLTACEEYFKDRIDFENYRIFSCSISVTIEEFFKSIKLDFAILVNHLLLKHNALVIDICFFALFHEDSLNVENKNIAEVKYFNAYNKKLTKNTDVYELYEDIVNSFSFQSDALRTSENSWTLEETLYVEITIVKKLFENEIASKSLSETSHNSKMNDNHINTDNLQKTEPLQLIRCKQCCVYVIQKNYEYHLETTAHKISLSYLKNERIQINGVQCDNQFLSCRILSPEHMSIDHFFQSIESDVLELIAKVIKFQNNMPINVNVKIFGLYNHKSLMNKIDNLGDVKSFLLKNENLSEVTILQLWFQQISDKLKSRHENYLKSMPQSYYLARVMFLDLYFHEISNL</sequence>
<dbReference type="GO" id="GO:0008270">
    <property type="term" value="F:zinc ion binding"/>
    <property type="evidence" value="ECO:0007669"/>
    <property type="project" value="UniProtKB-KW"/>
</dbReference>
<reference evidence="7" key="1">
    <citation type="submission" date="2017-10" db="EMBL/GenBank/DDBJ databases">
        <title>Transcriptome Assembly of Sugarcane Aphid Adults.</title>
        <authorList>
            <person name="Scully E.D."/>
            <person name="Palmer N.A."/>
            <person name="Geib S.M."/>
            <person name="Sarath G."/>
            <person name="Sattler S.E."/>
        </authorList>
    </citation>
    <scope>NUCLEOTIDE SEQUENCE</scope>
    <source>
        <tissue evidence="7">Whole body</tissue>
    </source>
</reference>
<dbReference type="AlphaFoldDB" id="A0A2H8TSY1"/>
<dbReference type="EMBL" id="GFXV01005528">
    <property type="protein sequence ID" value="MBW17333.1"/>
    <property type="molecule type" value="Transcribed_RNA"/>
</dbReference>
<evidence type="ECO:0000256" key="5">
    <source>
        <dbReference type="PROSITE-ProRule" id="PRU00042"/>
    </source>
</evidence>
<feature type="domain" description="C2H2-type" evidence="6">
    <location>
        <begin position="29"/>
        <end position="52"/>
    </location>
</feature>
<accession>A0A2H8TSY1</accession>
<evidence type="ECO:0000313" key="7">
    <source>
        <dbReference type="EMBL" id="MBW17333.1"/>
    </source>
</evidence>
<dbReference type="PANTHER" id="PTHR24408">
    <property type="entry name" value="ZINC FINGER PROTEIN"/>
    <property type="match status" value="1"/>
</dbReference>
<evidence type="ECO:0000256" key="3">
    <source>
        <dbReference type="ARBA" id="ARBA00022771"/>
    </source>
</evidence>
<dbReference type="InterPro" id="IPR036236">
    <property type="entry name" value="Znf_C2H2_sf"/>
</dbReference>
<proteinExistence type="predicted"/>
<dbReference type="OrthoDB" id="6622531at2759"/>
<evidence type="ECO:0000256" key="1">
    <source>
        <dbReference type="ARBA" id="ARBA00022723"/>
    </source>
</evidence>
<keyword evidence="2" id="KW-0677">Repeat</keyword>
<dbReference type="GO" id="GO:0000981">
    <property type="term" value="F:DNA-binding transcription factor activity, RNA polymerase II-specific"/>
    <property type="evidence" value="ECO:0007669"/>
    <property type="project" value="TreeGrafter"/>
</dbReference>
<dbReference type="GO" id="GO:0005634">
    <property type="term" value="C:nucleus"/>
    <property type="evidence" value="ECO:0007669"/>
    <property type="project" value="TreeGrafter"/>
</dbReference>
<name>A0A2H8TSY1_9HEMI</name>